<name>A0A261AHZ3_CAERE</name>
<dbReference type="HOGENOM" id="CLU_2308657_0_0_1"/>
<dbReference type="InterPro" id="IPR009878">
    <property type="entry name" value="Phlebovirus_G2_fusion"/>
</dbReference>
<comment type="caution">
    <text evidence="1">The sequence shown here is derived from an EMBL/GenBank/DDBJ whole genome shotgun (WGS) entry which is preliminary data.</text>
</comment>
<evidence type="ECO:0000313" key="2">
    <source>
        <dbReference type="Proteomes" id="UP000216624"/>
    </source>
</evidence>
<dbReference type="Proteomes" id="UP000216624">
    <property type="component" value="Unassembled WGS sequence"/>
</dbReference>
<keyword evidence="2" id="KW-1185">Reference proteome</keyword>
<organism evidence="1 2">
    <name type="scientific">Caenorhabditis remanei</name>
    <name type="common">Caenorhabditis vulgaris</name>
    <dbReference type="NCBI Taxonomy" id="31234"/>
    <lineage>
        <taxon>Eukaryota</taxon>
        <taxon>Metazoa</taxon>
        <taxon>Ecdysozoa</taxon>
        <taxon>Nematoda</taxon>
        <taxon>Chromadorea</taxon>
        <taxon>Rhabditida</taxon>
        <taxon>Rhabditina</taxon>
        <taxon>Rhabditomorpha</taxon>
        <taxon>Rhabditoidea</taxon>
        <taxon>Rhabditidae</taxon>
        <taxon>Peloderinae</taxon>
        <taxon>Caenorhabditis</taxon>
    </lineage>
</organism>
<dbReference type="Pfam" id="PF07245">
    <property type="entry name" value="Phlebovirus_G2"/>
    <property type="match status" value="1"/>
</dbReference>
<gene>
    <name evidence="1" type="ORF">FL82_03302</name>
</gene>
<sequence>MWRIVVVQNAARQAHKRISRNCRHKDAPGFTQCFEGYGGPWCNWCGRLDSSCLFNRIYAEPTFSDPFTSKVADIRCVITLISEGRAALVTSYSAFLCMAG</sequence>
<proteinExistence type="predicted"/>
<dbReference type="EMBL" id="NMWX01000006">
    <property type="protein sequence ID" value="OZF97746.1"/>
    <property type="molecule type" value="Genomic_DNA"/>
</dbReference>
<dbReference type="OrthoDB" id="6378696at2759"/>
<reference evidence="1" key="1">
    <citation type="submission" date="2017-08" db="EMBL/GenBank/DDBJ databases">
        <authorList>
            <person name="de Groot N.N."/>
        </authorList>
    </citation>
    <scope>NUCLEOTIDE SEQUENCE [LARGE SCALE GENOMIC DNA]</scope>
    <source>
        <strain evidence="1">PX439</strain>
    </source>
</reference>
<feature type="non-terminal residue" evidence="1">
    <location>
        <position position="1"/>
    </location>
</feature>
<accession>A0A261AHZ3</accession>
<dbReference type="STRING" id="31234.E3NG19"/>
<dbReference type="eggNOG" id="KOG0208">
    <property type="taxonomic scope" value="Eukaryota"/>
</dbReference>
<evidence type="ECO:0000313" key="1">
    <source>
        <dbReference type="EMBL" id="OZF97746.1"/>
    </source>
</evidence>
<protein>
    <submittedName>
        <fullName evidence="1">Uncharacterized protein</fullName>
    </submittedName>
</protein>